<reference evidence="2 3" key="1">
    <citation type="submission" date="2024-09" db="EMBL/GenBank/DDBJ databases">
        <authorList>
            <person name="Sun Q."/>
            <person name="Mori K."/>
        </authorList>
    </citation>
    <scope>NUCLEOTIDE SEQUENCE [LARGE SCALE GENOMIC DNA]</scope>
    <source>
        <strain evidence="2 3">NCAIM B.02529</strain>
    </source>
</reference>
<dbReference type="EMBL" id="JBHLTP010000013">
    <property type="protein sequence ID" value="MFC0525262.1"/>
    <property type="molecule type" value="Genomic_DNA"/>
</dbReference>
<proteinExistence type="predicted"/>
<protein>
    <recommendedName>
        <fullName evidence="4">LPXTG cell wall anchor domain-containing protein</fullName>
    </recommendedName>
</protein>
<dbReference type="RefSeq" id="WP_377350311.1">
    <property type="nucleotide sequence ID" value="NZ_JBHLTP010000013.1"/>
</dbReference>
<sequence>MKFNGKRLLLGALVSVNMVIWILVGVFMIRKGMNPLQSSEGKEGNGSADPQAVDVYTPQEVEMVALVILIGILFFFFIWFMTRKK</sequence>
<evidence type="ECO:0000256" key="1">
    <source>
        <dbReference type="SAM" id="Phobius"/>
    </source>
</evidence>
<organism evidence="2 3">
    <name type="scientific">Pontibacillus salicampi</name>
    <dbReference type="NCBI Taxonomy" id="1449801"/>
    <lineage>
        <taxon>Bacteria</taxon>
        <taxon>Bacillati</taxon>
        <taxon>Bacillota</taxon>
        <taxon>Bacilli</taxon>
        <taxon>Bacillales</taxon>
        <taxon>Bacillaceae</taxon>
        <taxon>Pontibacillus</taxon>
    </lineage>
</organism>
<gene>
    <name evidence="2" type="ORF">ACFFGV_16900</name>
</gene>
<comment type="caution">
    <text evidence="2">The sequence shown here is derived from an EMBL/GenBank/DDBJ whole genome shotgun (WGS) entry which is preliminary data.</text>
</comment>
<evidence type="ECO:0008006" key="4">
    <source>
        <dbReference type="Google" id="ProtNLM"/>
    </source>
</evidence>
<name>A0ABV6LSA0_9BACI</name>
<keyword evidence="1" id="KW-1133">Transmembrane helix</keyword>
<feature type="transmembrane region" description="Helical" evidence="1">
    <location>
        <begin position="7"/>
        <end position="29"/>
    </location>
</feature>
<evidence type="ECO:0000313" key="3">
    <source>
        <dbReference type="Proteomes" id="UP001589836"/>
    </source>
</evidence>
<evidence type="ECO:0000313" key="2">
    <source>
        <dbReference type="EMBL" id="MFC0525262.1"/>
    </source>
</evidence>
<accession>A0ABV6LSA0</accession>
<keyword evidence="1" id="KW-0812">Transmembrane</keyword>
<keyword evidence="1" id="KW-0472">Membrane</keyword>
<keyword evidence="3" id="KW-1185">Reference proteome</keyword>
<dbReference type="Proteomes" id="UP001589836">
    <property type="component" value="Unassembled WGS sequence"/>
</dbReference>
<feature type="transmembrane region" description="Helical" evidence="1">
    <location>
        <begin position="63"/>
        <end position="82"/>
    </location>
</feature>